<protein>
    <submittedName>
        <fullName evidence="2">DUF192 domain-containing protein</fullName>
    </submittedName>
</protein>
<dbReference type="AlphaFoldDB" id="A0A934LZV9"/>
<dbReference type="RefSeq" id="WP_198685108.1">
    <property type="nucleotide sequence ID" value="NZ_JAEIJD010000002.1"/>
</dbReference>
<dbReference type="Gene3D" id="2.60.120.1140">
    <property type="entry name" value="Protein of unknown function DUF192"/>
    <property type="match status" value="1"/>
</dbReference>
<keyword evidence="1" id="KW-0732">Signal</keyword>
<organism evidence="2 3">
    <name type="scientific">Pontibaca salina</name>
    <dbReference type="NCBI Taxonomy" id="2795731"/>
    <lineage>
        <taxon>Bacteria</taxon>
        <taxon>Pseudomonadati</taxon>
        <taxon>Pseudomonadota</taxon>
        <taxon>Alphaproteobacteria</taxon>
        <taxon>Rhodobacterales</taxon>
        <taxon>Roseobacteraceae</taxon>
        <taxon>Pontibaca</taxon>
    </lineage>
</organism>
<dbReference type="PANTHER" id="PTHR37953:SF1">
    <property type="entry name" value="UPF0127 PROTEIN MJ1496"/>
    <property type="match status" value="1"/>
</dbReference>
<dbReference type="Proteomes" id="UP000613255">
    <property type="component" value="Unassembled WGS sequence"/>
</dbReference>
<dbReference type="InterPro" id="IPR038695">
    <property type="entry name" value="Saro_0823-like_sf"/>
</dbReference>
<accession>A0A934LZV9</accession>
<keyword evidence="3" id="KW-1185">Reference proteome</keyword>
<reference evidence="2" key="1">
    <citation type="submission" date="2020-12" db="EMBL/GenBank/DDBJ databases">
        <title>Pontibaca salina gen. nov., sp. nov., isolated from marine sediment.</title>
        <authorList>
            <person name="Bo J."/>
            <person name="Wang S."/>
            <person name="Song X."/>
            <person name="Du Z."/>
        </authorList>
    </citation>
    <scope>NUCLEOTIDE SEQUENCE</scope>
    <source>
        <strain evidence="2">S1109L</strain>
    </source>
</reference>
<dbReference type="EMBL" id="JAEIJD010000002">
    <property type="protein sequence ID" value="MBI6629098.1"/>
    <property type="molecule type" value="Genomic_DNA"/>
</dbReference>
<feature type="signal peptide" evidence="1">
    <location>
        <begin position="1"/>
        <end position="20"/>
    </location>
</feature>
<evidence type="ECO:0000313" key="2">
    <source>
        <dbReference type="EMBL" id="MBI6629098.1"/>
    </source>
</evidence>
<proteinExistence type="predicted"/>
<feature type="chain" id="PRO_5037012978" evidence="1">
    <location>
        <begin position="21"/>
        <end position="159"/>
    </location>
</feature>
<evidence type="ECO:0000256" key="1">
    <source>
        <dbReference type="SAM" id="SignalP"/>
    </source>
</evidence>
<sequence>MTLRLILVASLALLAGPGLANCRDDVVALRGDWGQTQFSVEVVDTAEGRARGLMFRETMPRGAGMLFAYDSPQPASFWMKNTLLALDILFADRTGTITHVHHNAQPGDLTPVSGGQAVFAVLEINGGLAQDYGIKSGTEMQHPAFRDGLAAWPCEKNAE</sequence>
<dbReference type="InterPro" id="IPR003795">
    <property type="entry name" value="DUF192"/>
</dbReference>
<dbReference type="Pfam" id="PF02643">
    <property type="entry name" value="DUF192"/>
    <property type="match status" value="1"/>
</dbReference>
<gene>
    <name evidence="2" type="ORF">JAO82_04300</name>
</gene>
<comment type="caution">
    <text evidence="2">The sequence shown here is derived from an EMBL/GenBank/DDBJ whole genome shotgun (WGS) entry which is preliminary data.</text>
</comment>
<dbReference type="PANTHER" id="PTHR37953">
    <property type="entry name" value="UPF0127 PROTEIN MJ1496"/>
    <property type="match status" value="1"/>
</dbReference>
<name>A0A934LZV9_9RHOB</name>
<evidence type="ECO:0000313" key="3">
    <source>
        <dbReference type="Proteomes" id="UP000613255"/>
    </source>
</evidence>